<dbReference type="Pfam" id="PF03184">
    <property type="entry name" value="DDE_1"/>
    <property type="match status" value="1"/>
</dbReference>
<proteinExistence type="predicted"/>
<protein>
    <recommendedName>
        <fullName evidence="1">DDE-1 domain-containing protein</fullName>
    </recommendedName>
</protein>
<dbReference type="Proteomes" id="UP000247409">
    <property type="component" value="Unassembled WGS sequence"/>
</dbReference>
<comment type="caution">
    <text evidence="2">The sequence shown here is derived from an EMBL/GenBank/DDBJ whole genome shotgun (WGS) entry which is preliminary data.</text>
</comment>
<keyword evidence="3" id="KW-1185">Reference proteome</keyword>
<evidence type="ECO:0000313" key="2">
    <source>
        <dbReference type="EMBL" id="PXF46974.1"/>
    </source>
</evidence>
<dbReference type="EMBL" id="NBIV01000031">
    <property type="protein sequence ID" value="PXF46974.1"/>
    <property type="molecule type" value="Genomic_DNA"/>
</dbReference>
<dbReference type="InterPro" id="IPR004875">
    <property type="entry name" value="DDE_SF_endonuclease_dom"/>
</dbReference>
<feature type="domain" description="DDE-1" evidence="1">
    <location>
        <begin position="44"/>
        <end position="167"/>
    </location>
</feature>
<dbReference type="OrthoDB" id="3776963at2759"/>
<gene>
    <name evidence="2" type="ORF">BWQ96_03312</name>
</gene>
<evidence type="ECO:0000259" key="1">
    <source>
        <dbReference type="Pfam" id="PF03184"/>
    </source>
</evidence>
<dbReference type="GO" id="GO:0003676">
    <property type="term" value="F:nucleic acid binding"/>
    <property type="evidence" value="ECO:0007669"/>
    <property type="project" value="InterPro"/>
</dbReference>
<accession>A0A2V3IXU5</accession>
<name>A0A2V3IXU5_9FLOR</name>
<sequence>MFVFQGTRILVRRIITSGGNEERTECISELLPHGSLVTARKEIASVDHANFVKWAEQFLKQTERKRSTGKILLIYEGYRSHLDIPIFEMVAKSNVIAYALSAHTIGTTQPLDIAVFPSRKYHYRALLKKVYQSQCRAQKPMNEFDVSQIISKAYTLSVTTSNINSGFSRCRIYPFDDCHLFSQSRPYSLEEPYRLSSVE</sequence>
<organism evidence="2 3">
    <name type="scientific">Gracilariopsis chorda</name>
    <dbReference type="NCBI Taxonomy" id="448386"/>
    <lineage>
        <taxon>Eukaryota</taxon>
        <taxon>Rhodophyta</taxon>
        <taxon>Florideophyceae</taxon>
        <taxon>Rhodymeniophycidae</taxon>
        <taxon>Gracilariales</taxon>
        <taxon>Gracilariaceae</taxon>
        <taxon>Gracilariopsis</taxon>
    </lineage>
</organism>
<reference evidence="2 3" key="1">
    <citation type="journal article" date="2018" name="Mol. Biol. Evol.">
        <title>Analysis of the draft genome of the red seaweed Gracilariopsis chorda provides insights into genome size evolution in Rhodophyta.</title>
        <authorList>
            <person name="Lee J."/>
            <person name="Yang E.C."/>
            <person name="Graf L."/>
            <person name="Yang J.H."/>
            <person name="Qiu H."/>
            <person name="Zel Zion U."/>
            <person name="Chan C.X."/>
            <person name="Stephens T.G."/>
            <person name="Weber A.P.M."/>
            <person name="Boo G.H."/>
            <person name="Boo S.M."/>
            <person name="Kim K.M."/>
            <person name="Shin Y."/>
            <person name="Jung M."/>
            <person name="Lee S.J."/>
            <person name="Yim H.S."/>
            <person name="Lee J.H."/>
            <person name="Bhattacharya D."/>
            <person name="Yoon H.S."/>
        </authorList>
    </citation>
    <scope>NUCLEOTIDE SEQUENCE [LARGE SCALE GENOMIC DNA]</scope>
    <source>
        <strain evidence="2 3">SKKU-2015</strain>
        <tissue evidence="2">Whole body</tissue>
    </source>
</reference>
<dbReference type="AlphaFoldDB" id="A0A2V3IXU5"/>
<evidence type="ECO:0000313" key="3">
    <source>
        <dbReference type="Proteomes" id="UP000247409"/>
    </source>
</evidence>